<dbReference type="InterPro" id="IPR012133">
    <property type="entry name" value="Alpha-hydoxy_acid_DH_FMN"/>
</dbReference>
<dbReference type="PROSITE" id="PS51349">
    <property type="entry name" value="FMN_HYDROXY_ACID_DH_2"/>
    <property type="match status" value="1"/>
</dbReference>
<dbReference type="InterPro" id="IPR008259">
    <property type="entry name" value="FMN_hydac_DH_AS"/>
</dbReference>
<name>A0A6E8W470_ANOCL</name>
<keyword evidence="8" id="KW-0288">FMN</keyword>
<evidence type="ECO:0000256" key="5">
    <source>
        <dbReference type="ARBA" id="ARBA00029325"/>
    </source>
</evidence>
<reference key="1">
    <citation type="journal article" date="2019" name="Genes (Basel)">
        <title>A High-Quality De novo Genome Assembly from a Single Mosquito Using PacBio Sequencing.</title>
        <authorList>
            <person name="Kingan S.B."/>
            <person name="Heaton H."/>
            <person name="Cudini J."/>
            <person name="Lambert C.C."/>
            <person name="Baybayan P."/>
            <person name="Galvin B.D."/>
            <person name="Durbin R."/>
            <person name="Korlach J."/>
            <person name="Lawniczak M.K.N."/>
        </authorList>
    </citation>
    <scope>NUCLEOTIDE SEQUENCE [LARGE SCALE GENOMIC DNA]</scope>
    <source>
        <strain>Mali-NIH</strain>
    </source>
</reference>
<dbReference type="FunFam" id="3.20.20.70:FF:000056">
    <property type="entry name" value="hydroxyacid oxidase 2"/>
    <property type="match status" value="1"/>
</dbReference>
<evidence type="ECO:0000256" key="2">
    <source>
        <dbReference type="ARBA" id="ARBA00013087"/>
    </source>
</evidence>
<dbReference type="EC" id="1.1.3.15" evidence="2"/>
<dbReference type="VEuPathDB" id="VectorBase:ACMO_006580"/>
<evidence type="ECO:0000256" key="8">
    <source>
        <dbReference type="PIRSR" id="PIRSR000138-2"/>
    </source>
</evidence>
<feature type="binding site" evidence="8">
    <location>
        <begin position="82"/>
        <end position="84"/>
    </location>
    <ligand>
        <name>FMN</name>
        <dbReference type="ChEBI" id="CHEBI:58210"/>
    </ligand>
</feature>
<feature type="binding site" evidence="8">
    <location>
        <position position="259"/>
    </location>
    <ligand>
        <name>glyoxylate</name>
        <dbReference type="ChEBI" id="CHEBI:36655"/>
    </ligand>
</feature>
<dbReference type="PIRSF" id="PIRSF000138">
    <property type="entry name" value="Al-hdrx_acd_dh"/>
    <property type="match status" value="1"/>
</dbReference>
<dbReference type="VEuPathDB" id="VectorBase:ACON2_036850"/>
<feature type="binding site" evidence="8">
    <location>
        <position position="262"/>
    </location>
    <ligand>
        <name>glyoxylate</name>
        <dbReference type="ChEBI" id="CHEBI:36655"/>
    </ligand>
</feature>
<comment type="catalytic activity">
    <reaction evidence="5">
        <text>a (2S)-2-hydroxycarboxylate + O2 = a 2-oxocarboxylate + H2O2</text>
        <dbReference type="Rhea" id="RHEA:16789"/>
        <dbReference type="ChEBI" id="CHEBI:15379"/>
        <dbReference type="ChEBI" id="CHEBI:16240"/>
        <dbReference type="ChEBI" id="CHEBI:35179"/>
        <dbReference type="ChEBI" id="CHEBI:58123"/>
        <dbReference type="EC" id="1.1.3.15"/>
    </reaction>
    <physiologicalReaction direction="left-to-right" evidence="5">
        <dbReference type="Rhea" id="RHEA:16790"/>
    </physiologicalReaction>
</comment>
<feature type="domain" description="FMN hydroxy acid dehydrogenase" evidence="9">
    <location>
        <begin position="3"/>
        <end position="364"/>
    </location>
</feature>
<feature type="binding site" evidence="8">
    <location>
        <position position="133"/>
    </location>
    <ligand>
        <name>FMN</name>
        <dbReference type="ChEBI" id="CHEBI:58210"/>
    </ligand>
</feature>
<feature type="binding site" evidence="8">
    <location>
        <position position="257"/>
    </location>
    <ligand>
        <name>FMN</name>
        <dbReference type="ChEBI" id="CHEBI:58210"/>
    </ligand>
</feature>
<evidence type="ECO:0000256" key="1">
    <source>
        <dbReference type="ARBA" id="ARBA00001917"/>
    </source>
</evidence>
<feature type="binding site" evidence="8">
    <location>
        <begin position="313"/>
        <end position="314"/>
    </location>
    <ligand>
        <name>FMN</name>
        <dbReference type="ChEBI" id="CHEBI:58210"/>
    </ligand>
</feature>
<evidence type="ECO:0000313" key="11">
    <source>
        <dbReference type="Proteomes" id="UP001105220"/>
    </source>
</evidence>
<protein>
    <recommendedName>
        <fullName evidence="2">(S)-2-hydroxy-acid oxidase</fullName>
        <ecNumber evidence="2">1.1.3.15</ecNumber>
    </recommendedName>
</protein>
<comment type="cofactor">
    <cofactor evidence="1">
        <name>FMN</name>
        <dbReference type="ChEBI" id="CHEBI:58210"/>
    </cofactor>
</comment>
<dbReference type="AlphaFoldDB" id="A0A6E8W470"/>
<evidence type="ECO:0000256" key="4">
    <source>
        <dbReference type="ARBA" id="ARBA00024042"/>
    </source>
</evidence>
<dbReference type="PANTHER" id="PTHR10578">
    <property type="entry name" value="S -2-HYDROXY-ACID OXIDASE-RELATED"/>
    <property type="match status" value="1"/>
</dbReference>
<feature type="binding site" evidence="8">
    <location>
        <position position="135"/>
    </location>
    <ligand>
        <name>glyoxylate</name>
        <dbReference type="ChEBI" id="CHEBI:36655"/>
    </ligand>
</feature>
<dbReference type="SUPFAM" id="SSF51395">
    <property type="entry name" value="FMN-linked oxidoreductases"/>
    <property type="match status" value="1"/>
</dbReference>
<dbReference type="InterPro" id="IPR013785">
    <property type="entry name" value="Aldolase_TIM"/>
</dbReference>
<dbReference type="InterPro" id="IPR037396">
    <property type="entry name" value="FMN_HAD"/>
</dbReference>
<evidence type="ECO:0000256" key="3">
    <source>
        <dbReference type="ARBA" id="ARBA00023002"/>
    </source>
</evidence>
<keyword evidence="11" id="KW-1185">Reference proteome</keyword>
<comment type="catalytic activity">
    <reaction evidence="6">
        <text>2-hydroxyoctanoate + O2 = 2-oxooctanoate + H2O2</text>
        <dbReference type="Rhea" id="RHEA:67940"/>
        <dbReference type="ChEBI" id="CHEBI:15379"/>
        <dbReference type="ChEBI" id="CHEBI:16240"/>
        <dbReference type="ChEBI" id="CHEBI:133514"/>
        <dbReference type="ChEBI" id="CHEBI:176689"/>
    </reaction>
    <physiologicalReaction direction="left-to-right" evidence="6">
        <dbReference type="Rhea" id="RHEA:67941"/>
    </physiologicalReaction>
</comment>
<keyword evidence="8" id="KW-0285">Flavoprotein</keyword>
<feature type="binding site" evidence="8">
    <location>
        <position position="111"/>
    </location>
    <ligand>
        <name>FMN</name>
        <dbReference type="ChEBI" id="CHEBI:58210"/>
    </ligand>
</feature>
<dbReference type="InterPro" id="IPR000262">
    <property type="entry name" value="FMN-dep_DH"/>
</dbReference>
<evidence type="ECO:0000259" key="9">
    <source>
        <dbReference type="PROSITE" id="PS51349"/>
    </source>
</evidence>
<feature type="binding site" evidence="8">
    <location>
        <position position="235"/>
    </location>
    <ligand>
        <name>FMN</name>
        <dbReference type="ChEBI" id="CHEBI:58210"/>
    </ligand>
</feature>
<feature type="active site" description="Proton acceptor" evidence="7">
    <location>
        <position position="259"/>
    </location>
</feature>
<evidence type="ECO:0000313" key="10">
    <source>
        <dbReference type="EnsemblMetazoa" id="ACON010885-PA"/>
    </source>
</evidence>
<accession>A0A6E8W470</accession>
<evidence type="ECO:0000256" key="6">
    <source>
        <dbReference type="ARBA" id="ARBA00029327"/>
    </source>
</evidence>
<reference evidence="10" key="2">
    <citation type="submission" date="2020-05" db="UniProtKB">
        <authorList>
            <consortium name="EnsemblMetazoa"/>
        </authorList>
    </citation>
    <scope>IDENTIFICATION</scope>
    <source>
        <strain evidence="10">Ngousso</strain>
    </source>
</reference>
<dbReference type="PROSITE" id="PS00557">
    <property type="entry name" value="FMN_HYDROXY_ACID_DH_1"/>
    <property type="match status" value="1"/>
</dbReference>
<dbReference type="Proteomes" id="UP001105220">
    <property type="component" value="Unplaced"/>
</dbReference>
<dbReference type="Pfam" id="PF01070">
    <property type="entry name" value="FMN_dh"/>
    <property type="match status" value="1"/>
</dbReference>
<dbReference type="GO" id="GO:0005782">
    <property type="term" value="C:peroxisomal matrix"/>
    <property type="evidence" value="ECO:0007669"/>
    <property type="project" value="TreeGrafter"/>
</dbReference>
<feature type="binding site" evidence="8">
    <location>
        <position position="29"/>
    </location>
    <ligand>
        <name>glyoxylate</name>
        <dbReference type="ChEBI" id="CHEBI:36655"/>
    </ligand>
</feature>
<keyword evidence="3" id="KW-0560">Oxidoreductase</keyword>
<organism evidence="10 11">
    <name type="scientific">Anopheles coluzzii</name>
    <name type="common">African malaria mosquito</name>
    <dbReference type="NCBI Taxonomy" id="1518534"/>
    <lineage>
        <taxon>Eukaryota</taxon>
        <taxon>Metazoa</taxon>
        <taxon>Ecdysozoa</taxon>
        <taxon>Arthropoda</taxon>
        <taxon>Hexapoda</taxon>
        <taxon>Insecta</taxon>
        <taxon>Pterygota</taxon>
        <taxon>Neoptera</taxon>
        <taxon>Endopterygota</taxon>
        <taxon>Diptera</taxon>
        <taxon>Nematocera</taxon>
        <taxon>Culicoidea</taxon>
        <taxon>Culicidae</taxon>
        <taxon>Anophelinae</taxon>
        <taxon>Anopheles</taxon>
    </lineage>
</organism>
<dbReference type="EnsemblMetazoa" id="ACON010885-RA">
    <property type="protein sequence ID" value="ACON010885-PA"/>
    <property type="gene ID" value="ACON010885"/>
</dbReference>
<dbReference type="PANTHER" id="PTHR10578:SF149">
    <property type="entry name" value="2-HYDROXYACID OXIDASE 2"/>
    <property type="match status" value="1"/>
</dbReference>
<evidence type="ECO:0000256" key="7">
    <source>
        <dbReference type="PIRSR" id="PIRSR000138-1"/>
    </source>
</evidence>
<comment type="similarity">
    <text evidence="4">Belongs to the FMN-dependent alpha-hydroxy acid dehydrogenase family.</text>
</comment>
<dbReference type="VEuPathDB" id="VectorBase:ACON010885"/>
<dbReference type="GO" id="GO:0001561">
    <property type="term" value="P:fatty acid alpha-oxidation"/>
    <property type="evidence" value="ECO:0007669"/>
    <property type="project" value="TreeGrafter"/>
</dbReference>
<feature type="binding site" evidence="8">
    <location>
        <position position="170"/>
    </location>
    <ligand>
        <name>glyoxylate</name>
        <dbReference type="ChEBI" id="CHEBI:36655"/>
    </ligand>
</feature>
<dbReference type="CDD" id="cd02809">
    <property type="entry name" value="alpha_hydroxyacid_oxid_FMN"/>
    <property type="match status" value="1"/>
</dbReference>
<proteinExistence type="inferred from homology"/>
<dbReference type="GO" id="GO:0003973">
    <property type="term" value="F:(S)-2-hydroxy-acid oxidase activity"/>
    <property type="evidence" value="ECO:0007669"/>
    <property type="project" value="UniProtKB-EC"/>
</dbReference>
<feature type="binding site" evidence="8">
    <location>
        <position position="161"/>
    </location>
    <ligand>
        <name>FMN</name>
        <dbReference type="ChEBI" id="CHEBI:58210"/>
    </ligand>
</feature>
<dbReference type="GO" id="GO:0010181">
    <property type="term" value="F:FMN binding"/>
    <property type="evidence" value="ECO:0007669"/>
    <property type="project" value="InterPro"/>
</dbReference>
<sequence>CLFTAMALVSIRDYEKRAHEIIPRNALDYYRSGAGDELSLHLNRTGFDRLRIRPRMLQGGSTRDLSCTVFGQRFSMPIAISPTAMQRMAHPDGEVANAKAAATRQVLFTLSTISTSSIEQVAEATPNAPKWFQLYIYRDRQLTEELVRRAERAGFRAIVLTVDAPLFGLRRADMRNKFSLPPHLSMANFVGKAASIRSQGGSGINEYIAEQLDPTLSWDDVKWLLGFTKLPVIVKGILTREDAIIAADLGVQGIFVSNHGARQLDSVPASIEALPEIVAAVGGRVEIFLDGGITQGTDVFKALALGARMVFFGRPALWGLAVNGQAGVEHVLDILRNELDLTMALAGCKTLADITKEYVVHENHYSKL</sequence>
<dbReference type="Gene3D" id="3.20.20.70">
    <property type="entry name" value="Aldolase class I"/>
    <property type="match status" value="1"/>
</dbReference>